<dbReference type="PANTHER" id="PTHR24238:SF58">
    <property type="entry name" value="FI22604P1"/>
    <property type="match status" value="1"/>
</dbReference>
<evidence type="ECO:0000259" key="11">
    <source>
        <dbReference type="PROSITE" id="PS50262"/>
    </source>
</evidence>
<feature type="transmembrane region" description="Helical" evidence="10">
    <location>
        <begin position="47"/>
        <end position="69"/>
    </location>
</feature>
<dbReference type="PROSITE" id="PS00237">
    <property type="entry name" value="G_PROTEIN_RECEP_F1_1"/>
    <property type="match status" value="1"/>
</dbReference>
<keyword evidence="4 10" id="KW-1133">Transmembrane helix</keyword>
<dbReference type="SUPFAM" id="SSF81321">
    <property type="entry name" value="Family A G protein-coupled receptor-like"/>
    <property type="match status" value="1"/>
</dbReference>
<keyword evidence="12" id="KW-1185">Reference proteome</keyword>
<comment type="subcellular location">
    <subcellularLocation>
        <location evidence="1">Membrane</location>
        <topology evidence="1">Multi-pass membrane protein</topology>
    </subcellularLocation>
</comment>
<feature type="transmembrane region" description="Helical" evidence="10">
    <location>
        <begin position="343"/>
        <end position="366"/>
    </location>
</feature>
<dbReference type="Pfam" id="PF00001">
    <property type="entry name" value="7tm_1"/>
    <property type="match status" value="1"/>
</dbReference>
<feature type="transmembrane region" description="Helical" evidence="10">
    <location>
        <begin position="164"/>
        <end position="186"/>
    </location>
</feature>
<proteinExistence type="inferred from homology"/>
<feature type="transmembrane region" description="Helical" evidence="10">
    <location>
        <begin position="378"/>
        <end position="403"/>
    </location>
</feature>
<evidence type="ECO:0000256" key="2">
    <source>
        <dbReference type="ARBA" id="ARBA00010663"/>
    </source>
</evidence>
<evidence type="ECO:0000256" key="3">
    <source>
        <dbReference type="ARBA" id="ARBA00022692"/>
    </source>
</evidence>
<dbReference type="PANTHER" id="PTHR24238">
    <property type="entry name" value="G-PROTEIN COUPLED RECEPTOR"/>
    <property type="match status" value="1"/>
</dbReference>
<dbReference type="InterPro" id="IPR000276">
    <property type="entry name" value="GPCR_Rhodpsn"/>
</dbReference>
<evidence type="ECO:0000256" key="5">
    <source>
        <dbReference type="ARBA" id="ARBA00023040"/>
    </source>
</evidence>
<dbReference type="AlphaFoldDB" id="A0A6J2THR9"/>
<evidence type="ECO:0000313" key="13">
    <source>
        <dbReference type="RefSeq" id="XP_030375564.1"/>
    </source>
</evidence>
<comment type="similarity">
    <text evidence="2 9">Belongs to the G-protein coupled receptor 1 family.</text>
</comment>
<evidence type="ECO:0000256" key="10">
    <source>
        <dbReference type="SAM" id="Phobius"/>
    </source>
</evidence>
<dbReference type="GeneID" id="115624859"/>
<keyword evidence="8 9" id="KW-0807">Transducer</keyword>
<dbReference type="PROSITE" id="PS50262">
    <property type="entry name" value="G_PROTEIN_RECEP_F1_2"/>
    <property type="match status" value="1"/>
</dbReference>
<feature type="transmembrane region" description="Helical" evidence="10">
    <location>
        <begin position="81"/>
        <end position="102"/>
    </location>
</feature>
<evidence type="ECO:0000313" key="12">
    <source>
        <dbReference type="Proteomes" id="UP000504634"/>
    </source>
</evidence>
<evidence type="ECO:0000256" key="9">
    <source>
        <dbReference type="RuleBase" id="RU000688"/>
    </source>
</evidence>
<dbReference type="RefSeq" id="XP_030375564.1">
    <property type="nucleotide sequence ID" value="XM_030519704.1"/>
</dbReference>
<evidence type="ECO:0000256" key="4">
    <source>
        <dbReference type="ARBA" id="ARBA00022989"/>
    </source>
</evidence>
<keyword evidence="5 9" id="KW-0297">G-protein coupled receptor</keyword>
<dbReference type="CDD" id="cd00637">
    <property type="entry name" value="7tm_classA_rhodopsin-like"/>
    <property type="match status" value="1"/>
</dbReference>
<gene>
    <name evidence="13" type="primary">LOC115624859</name>
</gene>
<dbReference type="GO" id="GO:0005886">
    <property type="term" value="C:plasma membrane"/>
    <property type="evidence" value="ECO:0007669"/>
    <property type="project" value="TreeGrafter"/>
</dbReference>
<evidence type="ECO:0000256" key="6">
    <source>
        <dbReference type="ARBA" id="ARBA00023136"/>
    </source>
</evidence>
<evidence type="ECO:0000256" key="1">
    <source>
        <dbReference type="ARBA" id="ARBA00004141"/>
    </source>
</evidence>
<accession>A0A6J2THR9</accession>
<organism evidence="12 13">
    <name type="scientific">Drosophila lebanonensis</name>
    <name type="common">Fruit fly</name>
    <name type="synonym">Scaptodrosophila lebanonensis</name>
    <dbReference type="NCBI Taxonomy" id="7225"/>
    <lineage>
        <taxon>Eukaryota</taxon>
        <taxon>Metazoa</taxon>
        <taxon>Ecdysozoa</taxon>
        <taxon>Arthropoda</taxon>
        <taxon>Hexapoda</taxon>
        <taxon>Insecta</taxon>
        <taxon>Pterygota</taxon>
        <taxon>Neoptera</taxon>
        <taxon>Endopterygota</taxon>
        <taxon>Diptera</taxon>
        <taxon>Brachycera</taxon>
        <taxon>Muscomorpha</taxon>
        <taxon>Ephydroidea</taxon>
        <taxon>Drosophilidae</taxon>
        <taxon>Scaptodrosophila</taxon>
    </lineage>
</organism>
<keyword evidence="7 9" id="KW-0675">Receptor</keyword>
<dbReference type="PRINTS" id="PR00237">
    <property type="entry name" value="GPCRRHODOPSN"/>
</dbReference>
<reference evidence="13" key="1">
    <citation type="submission" date="2025-08" db="UniProtKB">
        <authorList>
            <consortium name="RefSeq"/>
        </authorList>
    </citation>
    <scope>IDENTIFICATION</scope>
    <source>
        <strain evidence="13">11010-0011.00</strain>
        <tissue evidence="13">Whole body</tissue>
    </source>
</reference>
<feature type="transmembrane region" description="Helical" evidence="10">
    <location>
        <begin position="122"/>
        <end position="143"/>
    </location>
</feature>
<keyword evidence="6 10" id="KW-0472">Membrane</keyword>
<sequence length="491" mass="55757">MALFQWTLAQLYEKWVAGIAEIHDYVQQSPSILITDLSQISANRRKILMGIVGALCLIACIGNLSTLYVNSRRKLRPLFRFCLISLACSDLLSALFSSVAYMAQFTAQYLEVWTLGHVMCKFMPFATTAAILASSLTLVAIALDRYMVILRAMQNLCQRLSFCAASMAAIWLTSIGTAVPLARIYALEEVQVQQLDNNSSKKWDQKDQELSVLETVNMCLSEDHDVGLYYVILFGIIFLPCIVGFIWLNAIIARQLWLRRHQQQRIQQDQQHQHLKCRMHKAPLDMSPGLLMGLLLPCTMMTALSVALPVDVTTLPSTWATKATPPTQTPAAAARESRHRQMVLVVVLMMAVFICLRLPAWIFLIMRLYGSFSTPVDWLLYFSFGVLNLTSCALNPLFYTYLLQTIRYMSLLKEKLGYIFCCRCWKQLPPVDDQQATRSSNCCGVLQFTWHCQRRDEPTLETGASNLGPPHQLYDYERNERPRVTSFESAT</sequence>
<dbReference type="GO" id="GO:0008188">
    <property type="term" value="F:neuropeptide receptor activity"/>
    <property type="evidence" value="ECO:0007669"/>
    <property type="project" value="TreeGrafter"/>
</dbReference>
<feature type="domain" description="G-protein coupled receptors family 1 profile" evidence="11">
    <location>
        <begin position="62"/>
        <end position="399"/>
    </location>
</feature>
<keyword evidence="3 9" id="KW-0812">Transmembrane</keyword>
<dbReference type="Proteomes" id="UP000504634">
    <property type="component" value="Unplaced"/>
</dbReference>
<protein>
    <submittedName>
        <fullName evidence="13">Neuropeptide Y receptor type 4</fullName>
    </submittedName>
</protein>
<name>A0A6J2THR9_DROLE</name>
<evidence type="ECO:0000256" key="7">
    <source>
        <dbReference type="ARBA" id="ARBA00023170"/>
    </source>
</evidence>
<dbReference type="OrthoDB" id="5957382at2759"/>
<dbReference type="Gene3D" id="1.20.1070.10">
    <property type="entry name" value="Rhodopsin 7-helix transmembrane proteins"/>
    <property type="match status" value="1"/>
</dbReference>
<feature type="transmembrane region" description="Helical" evidence="10">
    <location>
        <begin position="228"/>
        <end position="252"/>
    </location>
</feature>
<evidence type="ECO:0000256" key="8">
    <source>
        <dbReference type="ARBA" id="ARBA00023224"/>
    </source>
</evidence>
<dbReference type="InterPro" id="IPR017452">
    <property type="entry name" value="GPCR_Rhodpsn_7TM"/>
</dbReference>